<dbReference type="EMBL" id="JACMRX010000004">
    <property type="protein sequence ID" value="KAF7991455.1"/>
    <property type="molecule type" value="Genomic_DNA"/>
</dbReference>
<proteinExistence type="inferred from homology"/>
<dbReference type="OrthoDB" id="361870at2759"/>
<dbReference type="InterPro" id="IPR026569">
    <property type="entry name" value="Ribosomal_bL28"/>
</dbReference>
<dbReference type="GO" id="GO:0005762">
    <property type="term" value="C:mitochondrial large ribosomal subunit"/>
    <property type="evidence" value="ECO:0007669"/>
    <property type="project" value="TreeGrafter"/>
</dbReference>
<accession>A0A834XQB3</accession>
<dbReference type="AlphaFoldDB" id="A0A834XQB3"/>
<comment type="caution">
    <text evidence="6">The sequence shown here is derived from an EMBL/GenBank/DDBJ whole genome shotgun (WGS) entry which is preliminary data.</text>
</comment>
<keyword evidence="3" id="KW-0687">Ribonucleoprotein</keyword>
<evidence type="ECO:0000256" key="2">
    <source>
        <dbReference type="ARBA" id="ARBA00022980"/>
    </source>
</evidence>
<evidence type="ECO:0000256" key="3">
    <source>
        <dbReference type="ARBA" id="ARBA00023274"/>
    </source>
</evidence>
<dbReference type="GO" id="GO:0003735">
    <property type="term" value="F:structural constituent of ribosome"/>
    <property type="evidence" value="ECO:0007669"/>
    <property type="project" value="InterPro"/>
</dbReference>
<protein>
    <recommendedName>
        <fullName evidence="4">Large ribosomal subunit protein bL28m</fullName>
    </recommendedName>
    <alternativeName>
        <fullName evidence="5">39S ribosomal protein L28, mitochondrial</fullName>
    </alternativeName>
</protein>
<evidence type="ECO:0000256" key="1">
    <source>
        <dbReference type="ARBA" id="ARBA00008760"/>
    </source>
</evidence>
<sequence length="277" mass="32942">MSRIRHINRMYYFPPPNRFRNGIGAELPESYKKFYNEWKIQKPKPVHYIENPKKYEWSDHHGRVLPVQNHALPLRYPKQMHEGIWGGEAIVQGFIKKGRYYRRTPRFWVPKLLRSAVYSEVLDKHMSTLVTRRTIDLIHENYGFDHYLLKTPACDIQSALALAIKRQILIALWDKTLYPDDEEKRDEIYNKYKHYLSSYTREDIEWYGLTYKQAIEKHLWINKWSVQPVPLKHVYRSEIIAKLKAAKIAEAADVEVEKPSGSWLSKINPFSKSPSVE</sequence>
<evidence type="ECO:0000313" key="7">
    <source>
        <dbReference type="Proteomes" id="UP000639338"/>
    </source>
</evidence>
<comment type="similarity">
    <text evidence="1">Belongs to the bacterial ribosomal protein bL28 family.</text>
</comment>
<keyword evidence="7" id="KW-1185">Reference proteome</keyword>
<organism evidence="6 7">
    <name type="scientific">Aphidius gifuensis</name>
    <name type="common">Parasitoid wasp</name>
    <dbReference type="NCBI Taxonomy" id="684658"/>
    <lineage>
        <taxon>Eukaryota</taxon>
        <taxon>Metazoa</taxon>
        <taxon>Ecdysozoa</taxon>
        <taxon>Arthropoda</taxon>
        <taxon>Hexapoda</taxon>
        <taxon>Insecta</taxon>
        <taxon>Pterygota</taxon>
        <taxon>Neoptera</taxon>
        <taxon>Endopterygota</taxon>
        <taxon>Hymenoptera</taxon>
        <taxon>Apocrita</taxon>
        <taxon>Ichneumonoidea</taxon>
        <taxon>Braconidae</taxon>
        <taxon>Aphidiinae</taxon>
        <taxon>Aphidius</taxon>
    </lineage>
</organism>
<evidence type="ECO:0000256" key="4">
    <source>
        <dbReference type="ARBA" id="ARBA00035269"/>
    </source>
</evidence>
<dbReference type="PANTHER" id="PTHR13528">
    <property type="entry name" value="39S RIBOSOMAL PROTEIN L28, MITOCHONDRIAL"/>
    <property type="match status" value="1"/>
</dbReference>
<dbReference type="Proteomes" id="UP000639338">
    <property type="component" value="Unassembled WGS sequence"/>
</dbReference>
<reference evidence="6 7" key="1">
    <citation type="submission" date="2020-08" db="EMBL/GenBank/DDBJ databases">
        <title>Aphidius gifuensis genome sequencing and assembly.</title>
        <authorList>
            <person name="Du Z."/>
        </authorList>
    </citation>
    <scope>NUCLEOTIDE SEQUENCE [LARGE SCALE GENOMIC DNA]</scope>
    <source>
        <strain evidence="6">YNYX2018</strain>
        <tissue evidence="6">Adults</tissue>
    </source>
</reference>
<evidence type="ECO:0000313" key="6">
    <source>
        <dbReference type="EMBL" id="KAF7991455.1"/>
    </source>
</evidence>
<evidence type="ECO:0000256" key="5">
    <source>
        <dbReference type="ARBA" id="ARBA00035538"/>
    </source>
</evidence>
<name>A0A834XQB3_APHGI</name>
<keyword evidence="2" id="KW-0689">Ribosomal protein</keyword>
<dbReference type="SUPFAM" id="SSF143800">
    <property type="entry name" value="L28p-like"/>
    <property type="match status" value="1"/>
</dbReference>
<dbReference type="PANTHER" id="PTHR13528:SF2">
    <property type="entry name" value="LARGE RIBOSOMAL SUBUNIT PROTEIN BL28M"/>
    <property type="match status" value="1"/>
</dbReference>
<dbReference type="InterPro" id="IPR034704">
    <property type="entry name" value="Ribosomal_bL28/bL31-like_sf"/>
</dbReference>
<gene>
    <name evidence="6" type="ORF">HCN44_008767</name>
</gene>